<evidence type="ECO:0000313" key="2">
    <source>
        <dbReference type="Proteomes" id="UP001651880"/>
    </source>
</evidence>
<protein>
    <recommendedName>
        <fullName evidence="3">Beta-mannanase</fullName>
    </recommendedName>
</protein>
<dbReference type="RefSeq" id="WP_255226090.1">
    <property type="nucleotide sequence ID" value="NZ_JAJEKE010000002.1"/>
</dbReference>
<dbReference type="EMBL" id="JAJEKE010000002">
    <property type="protein sequence ID" value="MCQ1528570.1"/>
    <property type="molecule type" value="Genomic_DNA"/>
</dbReference>
<sequence>MEYRERTSSGGQIKDIQGFVDGDKLVLKWLWPNGIDFVYIYKSCEDEAATADMINNNNARLYTKEEYKEFYGYYERINEIEKITYWIFPCVKENGKLLLIDQNGIDNRITLSLGKANIFYSIKEKRRLFKDTKIIKIIVRCDKAIEKEALCYVIKSGASPINKDDGKCYSFNQDFNVGRNQLPEIEIKKDDSIRIFFQDGKKYGEIYELIRE</sequence>
<comment type="caution">
    <text evidence="1">The sequence shown here is derived from an EMBL/GenBank/DDBJ whole genome shotgun (WGS) entry which is preliminary data.</text>
</comment>
<reference evidence="1 2" key="1">
    <citation type="submission" date="2021-10" db="EMBL/GenBank/DDBJ databases">
        <title>Lutispora strain m25 sp. nov., a thermophilic, non-spore-forming bacterium isolated from a lab-scale methanogenic bioreactor digesting anaerobic sludge.</title>
        <authorList>
            <person name="El Houari A."/>
            <person name="Mcdonald J."/>
        </authorList>
    </citation>
    <scope>NUCLEOTIDE SEQUENCE [LARGE SCALE GENOMIC DNA]</scope>
    <source>
        <strain evidence="2">m25</strain>
    </source>
</reference>
<organism evidence="1 2">
    <name type="scientific">Lutispora saccharofermentans</name>
    <dbReference type="NCBI Taxonomy" id="3024236"/>
    <lineage>
        <taxon>Bacteria</taxon>
        <taxon>Bacillati</taxon>
        <taxon>Bacillota</taxon>
        <taxon>Clostridia</taxon>
        <taxon>Lutisporales</taxon>
        <taxon>Lutisporaceae</taxon>
        <taxon>Lutispora</taxon>
    </lineage>
</organism>
<gene>
    <name evidence="1" type="ORF">LJD61_03300</name>
</gene>
<dbReference type="Proteomes" id="UP001651880">
    <property type="component" value="Unassembled WGS sequence"/>
</dbReference>
<accession>A0ABT1NBC9</accession>
<evidence type="ECO:0000313" key="1">
    <source>
        <dbReference type="EMBL" id="MCQ1528570.1"/>
    </source>
</evidence>
<proteinExistence type="predicted"/>
<name>A0ABT1NBC9_9FIRM</name>
<keyword evidence="2" id="KW-1185">Reference proteome</keyword>
<evidence type="ECO:0008006" key="3">
    <source>
        <dbReference type="Google" id="ProtNLM"/>
    </source>
</evidence>